<name>A4RZ82_OSTLU</name>
<evidence type="ECO:0000313" key="2">
    <source>
        <dbReference type="EMBL" id="ABO96824.1"/>
    </source>
</evidence>
<gene>
    <name evidence="2" type="ORF">OSTLU_15873</name>
</gene>
<evidence type="ECO:0000256" key="1">
    <source>
        <dbReference type="SAM" id="MobiDB-lite"/>
    </source>
</evidence>
<dbReference type="Gramene" id="ABO96824">
    <property type="protein sequence ID" value="ABO96824"/>
    <property type="gene ID" value="OSTLU_15873"/>
</dbReference>
<dbReference type="OMA" id="AGQPIDW"/>
<keyword evidence="3" id="KW-1185">Reference proteome</keyword>
<feature type="compositionally biased region" description="Basic and acidic residues" evidence="1">
    <location>
        <begin position="55"/>
        <end position="72"/>
    </location>
</feature>
<dbReference type="HOGENOM" id="CLU_1557822_0_0_1"/>
<evidence type="ECO:0000313" key="3">
    <source>
        <dbReference type="Proteomes" id="UP000001568"/>
    </source>
</evidence>
<protein>
    <submittedName>
        <fullName evidence="2">Uncharacterized protein</fullName>
    </submittedName>
</protein>
<dbReference type="RefSeq" id="XP_001418531.1">
    <property type="nucleotide sequence ID" value="XM_001418494.1"/>
</dbReference>
<dbReference type="Proteomes" id="UP000001568">
    <property type="component" value="Chromosome 6"/>
</dbReference>
<feature type="region of interest" description="Disordered" evidence="1">
    <location>
        <begin position="45"/>
        <end position="85"/>
    </location>
</feature>
<accession>A4RZ82</accession>
<sequence>MIALAGALAVTAPRRADAAGQPIDWLMQSTFDEDVDLVEIIKASAKGDAAAGSESWRREAAEKRRETAKEKATTTTDEEREPADVGKTATKFGKLGVILVLADVVTAAVMGKSVLGVAKSLEREMELDENGEVVEVKKVESGDWKDGIADKLMDRIKENQRIAEKGAEESED</sequence>
<dbReference type="KEGG" id="olu:OSTLU_15873"/>
<reference evidence="2 3" key="1">
    <citation type="journal article" date="2007" name="Proc. Natl. Acad. Sci. U.S.A.">
        <title>The tiny eukaryote Ostreococcus provides genomic insights into the paradox of plankton speciation.</title>
        <authorList>
            <person name="Palenik B."/>
            <person name="Grimwood J."/>
            <person name="Aerts A."/>
            <person name="Rouze P."/>
            <person name="Salamov A."/>
            <person name="Putnam N."/>
            <person name="Dupont C."/>
            <person name="Jorgensen R."/>
            <person name="Derelle E."/>
            <person name="Rombauts S."/>
            <person name="Zhou K."/>
            <person name="Otillar R."/>
            <person name="Merchant S.S."/>
            <person name="Podell S."/>
            <person name="Gaasterland T."/>
            <person name="Napoli C."/>
            <person name="Gendler K."/>
            <person name="Manuell A."/>
            <person name="Tai V."/>
            <person name="Vallon O."/>
            <person name="Piganeau G."/>
            <person name="Jancek S."/>
            <person name="Heijde M."/>
            <person name="Jabbari K."/>
            <person name="Bowler C."/>
            <person name="Lohr M."/>
            <person name="Robbens S."/>
            <person name="Werner G."/>
            <person name="Dubchak I."/>
            <person name="Pazour G.J."/>
            <person name="Ren Q."/>
            <person name="Paulsen I."/>
            <person name="Delwiche C."/>
            <person name="Schmutz J."/>
            <person name="Rokhsar D."/>
            <person name="Van de Peer Y."/>
            <person name="Moreau H."/>
            <person name="Grigoriev I.V."/>
        </authorList>
    </citation>
    <scope>NUCLEOTIDE SEQUENCE [LARGE SCALE GENOMIC DNA]</scope>
    <source>
        <strain evidence="2 3">CCE9901</strain>
    </source>
</reference>
<dbReference type="AlphaFoldDB" id="A4RZ82"/>
<dbReference type="OrthoDB" id="10488305at2759"/>
<dbReference type="GeneID" id="5002419"/>
<organism evidence="2 3">
    <name type="scientific">Ostreococcus lucimarinus (strain CCE9901)</name>
    <dbReference type="NCBI Taxonomy" id="436017"/>
    <lineage>
        <taxon>Eukaryota</taxon>
        <taxon>Viridiplantae</taxon>
        <taxon>Chlorophyta</taxon>
        <taxon>Mamiellophyceae</taxon>
        <taxon>Mamiellales</taxon>
        <taxon>Bathycoccaceae</taxon>
        <taxon>Ostreococcus</taxon>
    </lineage>
</organism>
<dbReference type="EMBL" id="CP000586">
    <property type="protein sequence ID" value="ABO96824.1"/>
    <property type="molecule type" value="Genomic_DNA"/>
</dbReference>
<proteinExistence type="predicted"/>